<accession>A0A3M6V342</accession>
<protein>
    <submittedName>
        <fullName evidence="1">Uncharacterized protein</fullName>
    </submittedName>
</protein>
<organism evidence="1 2">
    <name type="scientific">Pocillopora damicornis</name>
    <name type="common">Cauliflower coral</name>
    <name type="synonym">Millepora damicornis</name>
    <dbReference type="NCBI Taxonomy" id="46731"/>
    <lineage>
        <taxon>Eukaryota</taxon>
        <taxon>Metazoa</taxon>
        <taxon>Cnidaria</taxon>
        <taxon>Anthozoa</taxon>
        <taxon>Hexacorallia</taxon>
        <taxon>Scleractinia</taxon>
        <taxon>Astrocoeniina</taxon>
        <taxon>Pocilloporidae</taxon>
        <taxon>Pocillopora</taxon>
    </lineage>
</organism>
<reference evidence="1 2" key="1">
    <citation type="journal article" date="2018" name="Sci. Rep.">
        <title>Comparative analysis of the Pocillopora damicornis genome highlights role of immune system in coral evolution.</title>
        <authorList>
            <person name="Cunning R."/>
            <person name="Bay R.A."/>
            <person name="Gillette P."/>
            <person name="Baker A.C."/>
            <person name="Traylor-Knowles N."/>
        </authorList>
    </citation>
    <scope>NUCLEOTIDE SEQUENCE [LARGE SCALE GENOMIC DNA]</scope>
    <source>
        <strain evidence="1">RSMAS</strain>
        <tissue evidence="1">Whole animal</tissue>
    </source>
</reference>
<proteinExistence type="predicted"/>
<evidence type="ECO:0000313" key="2">
    <source>
        <dbReference type="Proteomes" id="UP000275408"/>
    </source>
</evidence>
<dbReference type="Proteomes" id="UP000275408">
    <property type="component" value="Unassembled WGS sequence"/>
</dbReference>
<dbReference type="EMBL" id="RCHS01000191">
    <property type="protein sequence ID" value="RMX60325.1"/>
    <property type="molecule type" value="Genomic_DNA"/>
</dbReference>
<evidence type="ECO:0000313" key="1">
    <source>
        <dbReference type="EMBL" id="RMX60325.1"/>
    </source>
</evidence>
<sequence>MTEIIREIRIKTACAKNKTNKMRSNPTKAPTRSQRKIMSACTRLNVTTRLYLRPIDSARSLSTLIAVDVKTEIPQRKKLDTSLISKSFSLKYIISSRRSVTVNSGCVIFPTKRSVTAKHRNKITLCRARRIRKLPNDAVIDKTTFKNIHPAKATSRTQKEIISARTRLNVTTILYLRPNDNARSLSTLIAVDVKRETPQRTTEEACCMPTTYS</sequence>
<comment type="caution">
    <text evidence="1">The sequence shown here is derived from an EMBL/GenBank/DDBJ whole genome shotgun (WGS) entry which is preliminary data.</text>
</comment>
<name>A0A3M6V342_POCDA</name>
<keyword evidence="2" id="KW-1185">Reference proteome</keyword>
<gene>
    <name evidence="1" type="ORF">pdam_00025012</name>
</gene>
<dbReference type="AlphaFoldDB" id="A0A3M6V342"/>